<reference evidence="1 2" key="1">
    <citation type="submission" date="2020-01" db="EMBL/GenBank/DDBJ databases">
        <authorList>
            <consortium name="DOE Joint Genome Institute"/>
            <person name="Haridas S."/>
            <person name="Albert R."/>
            <person name="Binder M."/>
            <person name="Bloem J."/>
            <person name="Labutti K."/>
            <person name="Salamov A."/>
            <person name="Andreopoulos B."/>
            <person name="Baker S.E."/>
            <person name="Barry K."/>
            <person name="Bills G."/>
            <person name="Bluhm B.H."/>
            <person name="Cannon C."/>
            <person name="Castanera R."/>
            <person name="Culley D.E."/>
            <person name="Daum C."/>
            <person name="Ezra D."/>
            <person name="Gonzalez J.B."/>
            <person name="Henrissat B."/>
            <person name="Kuo A."/>
            <person name="Liang C."/>
            <person name="Lipzen A."/>
            <person name="Lutzoni F."/>
            <person name="Magnuson J."/>
            <person name="Mondo S."/>
            <person name="Nolan M."/>
            <person name="Ohm R."/>
            <person name="Pangilinan J."/>
            <person name="Park H.-J.H."/>
            <person name="Ramirez L."/>
            <person name="Alfaro M."/>
            <person name="Sun H."/>
            <person name="Tritt A."/>
            <person name="Yoshinaga Y."/>
            <person name="Zwiers L.-H.L."/>
            <person name="Turgeon B.G."/>
            <person name="Goodwin S.B."/>
            <person name="Spatafora J.W."/>
            <person name="Crous P.W."/>
            <person name="Grigoriev I.V."/>
        </authorList>
    </citation>
    <scope>NUCLEOTIDE SEQUENCE [LARGE SCALE GENOMIC DNA]</scope>
    <source>
        <strain evidence="1 2">CBS 611.86</strain>
    </source>
</reference>
<name>A0A7C8M828_9PLEO</name>
<comment type="caution">
    <text evidence="1">The sequence shown here is derived from an EMBL/GenBank/DDBJ whole genome shotgun (WGS) entry which is preliminary data.</text>
</comment>
<evidence type="ECO:0000313" key="1">
    <source>
        <dbReference type="EMBL" id="KAF2869975.1"/>
    </source>
</evidence>
<gene>
    <name evidence="1" type="ORF">BDV95DRAFT_93126</name>
</gene>
<dbReference type="Proteomes" id="UP000481861">
    <property type="component" value="Unassembled WGS sequence"/>
</dbReference>
<sequence>MSATIAVTTIPDIVLTQRSATRTMLSCGCLPISSLTCSSHVDWILIVILLRTEGPHTIIGTRTMCHDTRIRQGSRLAVRACDASSHRTRATGHLAALLNRFPKLSARHCFRSSLAIQRGVRREADVLTIAWLSFGLFSVRHGRLTVRDLERSAVVIATACSVACSQSSITSGRSFQGVEEPEPPCPGSP</sequence>
<protein>
    <submittedName>
        <fullName evidence="1">Uncharacterized protein</fullName>
    </submittedName>
</protein>
<dbReference type="AlphaFoldDB" id="A0A7C8M828"/>
<evidence type="ECO:0000313" key="2">
    <source>
        <dbReference type="Proteomes" id="UP000481861"/>
    </source>
</evidence>
<organism evidence="1 2">
    <name type="scientific">Massariosphaeria phaeospora</name>
    <dbReference type="NCBI Taxonomy" id="100035"/>
    <lineage>
        <taxon>Eukaryota</taxon>
        <taxon>Fungi</taxon>
        <taxon>Dikarya</taxon>
        <taxon>Ascomycota</taxon>
        <taxon>Pezizomycotina</taxon>
        <taxon>Dothideomycetes</taxon>
        <taxon>Pleosporomycetidae</taxon>
        <taxon>Pleosporales</taxon>
        <taxon>Pleosporales incertae sedis</taxon>
        <taxon>Massariosphaeria</taxon>
    </lineage>
</organism>
<dbReference type="EMBL" id="JAADJZ010000015">
    <property type="protein sequence ID" value="KAF2869975.1"/>
    <property type="molecule type" value="Genomic_DNA"/>
</dbReference>
<proteinExistence type="predicted"/>
<keyword evidence="2" id="KW-1185">Reference proteome</keyword>
<accession>A0A7C8M828</accession>